<name>A0A316VLX1_9BASI</name>
<feature type="region of interest" description="Disordered" evidence="1">
    <location>
        <begin position="365"/>
        <end position="446"/>
    </location>
</feature>
<reference evidence="2 3" key="1">
    <citation type="journal article" date="2018" name="Mol. Biol. Evol.">
        <title>Broad Genomic Sampling Reveals a Smut Pathogenic Ancestry of the Fungal Clade Ustilaginomycotina.</title>
        <authorList>
            <person name="Kijpornyongpan T."/>
            <person name="Mondo S.J."/>
            <person name="Barry K."/>
            <person name="Sandor L."/>
            <person name="Lee J."/>
            <person name="Lipzen A."/>
            <person name="Pangilinan J."/>
            <person name="LaButti K."/>
            <person name="Hainaut M."/>
            <person name="Henrissat B."/>
            <person name="Grigoriev I.V."/>
            <person name="Spatafora J.W."/>
            <person name="Aime M.C."/>
        </authorList>
    </citation>
    <scope>NUCLEOTIDE SEQUENCE [LARGE SCALE GENOMIC DNA]</scope>
    <source>
        <strain evidence="2 3">MCA 3882</strain>
    </source>
</reference>
<dbReference type="EMBL" id="KZ819602">
    <property type="protein sequence ID" value="PWN36565.1"/>
    <property type="molecule type" value="Genomic_DNA"/>
</dbReference>
<organism evidence="2 3">
    <name type="scientific">Meira miltonrushii</name>
    <dbReference type="NCBI Taxonomy" id="1280837"/>
    <lineage>
        <taxon>Eukaryota</taxon>
        <taxon>Fungi</taxon>
        <taxon>Dikarya</taxon>
        <taxon>Basidiomycota</taxon>
        <taxon>Ustilaginomycotina</taxon>
        <taxon>Exobasidiomycetes</taxon>
        <taxon>Exobasidiales</taxon>
        <taxon>Brachybasidiaceae</taxon>
        <taxon>Meira</taxon>
    </lineage>
</organism>
<feature type="compositionally biased region" description="Low complexity" evidence="1">
    <location>
        <begin position="303"/>
        <end position="313"/>
    </location>
</feature>
<evidence type="ECO:0000313" key="2">
    <source>
        <dbReference type="EMBL" id="PWN36565.1"/>
    </source>
</evidence>
<feature type="region of interest" description="Disordered" evidence="1">
    <location>
        <begin position="467"/>
        <end position="508"/>
    </location>
</feature>
<dbReference type="InParanoid" id="A0A316VLX1"/>
<dbReference type="Proteomes" id="UP000245771">
    <property type="component" value="Unassembled WGS sequence"/>
</dbReference>
<feature type="region of interest" description="Disordered" evidence="1">
    <location>
        <begin position="303"/>
        <end position="340"/>
    </location>
</feature>
<accession>A0A316VLX1</accession>
<keyword evidence="3" id="KW-1185">Reference proteome</keyword>
<feature type="compositionally biased region" description="Low complexity" evidence="1">
    <location>
        <begin position="431"/>
        <end position="445"/>
    </location>
</feature>
<sequence>MILSIIPSHGSGSVEVKKPNLGEKRFSFSSPFSQIAKNKAANDNTHDGHPQKNIGIHVAGPEVLLPLINRPKEVKMLLQDTSIYQQLQKVHLPYLKEWETVQALLFEREREEVSDREWLRELHSIIFARSPRLWCHFSECIGARDVHFGTESFDDGMESTIESEDNCMSDTFEEVQVPTIEILKQLPSTYRKPVDQINTISIADCHSEHHTTSVDEMTSSLKQQEVRHISNQNTESYLGLRIRLRSQSESTDANLTGNISPLSIGASADTGLGLRSGSSITRSATLPFKKQRRLSQLFLSEFPSSSSPIEIPQKPLHGRHRSASSKGQSEMFDDEAAPSQQWYRQYRQRDLDCGRTEPVSLLLNRNPTWQPFAPPIEITTKQPSSKNEKRKSANMDGLLPDGRTRHPSAGSGEMKASLATFRKENQNGETSSGSSSPNSVGLSPSMQVEVDTSANCLRWPSNDVLPISPITDASDRSMPQTPGESHPSLSPLTAFTPIESTTKRPSIETIPYSESTFCDPLNSVLRSPKTPNLNTGSKQAPSTVIFPVPPCAEVSRVNELTHHLNHIQENTYENEDERRAALDAFAVLERTIGTEGITQLNTLIQTAGERDCTTDEDLLRAIAANCFGLVDMDLAIENGGKILCGSSGFDKHKRIEAEEQMRKQPWYIFQHNLEPIPNPTTKDPIKQTDQDHEARVQTFYEDVDAYAKRFVAFDALLSTIWNVDCTIMHTVRQRCGPVGQYDPKQHNTRMADKYLTKATY</sequence>
<dbReference type="AlphaFoldDB" id="A0A316VLX1"/>
<dbReference type="OrthoDB" id="10397942at2759"/>
<gene>
    <name evidence="2" type="ORF">FA14DRAFT_169552</name>
</gene>
<evidence type="ECO:0000256" key="1">
    <source>
        <dbReference type="SAM" id="MobiDB-lite"/>
    </source>
</evidence>
<protein>
    <submittedName>
        <fullName evidence="2">Uncharacterized protein</fullName>
    </submittedName>
</protein>
<proteinExistence type="predicted"/>
<dbReference type="RefSeq" id="XP_025356867.1">
    <property type="nucleotide sequence ID" value="XM_025500214.1"/>
</dbReference>
<dbReference type="GeneID" id="37021995"/>
<evidence type="ECO:0000313" key="3">
    <source>
        <dbReference type="Proteomes" id="UP000245771"/>
    </source>
</evidence>
<feature type="compositionally biased region" description="Polar residues" evidence="1">
    <location>
        <begin position="477"/>
        <end position="500"/>
    </location>
</feature>